<feature type="region of interest" description="Disordered" evidence="1">
    <location>
        <begin position="146"/>
        <end position="293"/>
    </location>
</feature>
<dbReference type="EnsemblPlants" id="ONIVA03G42390.2">
    <property type="protein sequence ID" value="ONIVA03G42390.2"/>
    <property type="gene ID" value="ONIVA03G42390"/>
</dbReference>
<protein>
    <submittedName>
        <fullName evidence="2">Uncharacterized protein</fullName>
    </submittedName>
</protein>
<evidence type="ECO:0000256" key="1">
    <source>
        <dbReference type="SAM" id="MobiDB-lite"/>
    </source>
</evidence>
<reference evidence="2" key="1">
    <citation type="submission" date="2015-04" db="UniProtKB">
        <authorList>
            <consortium name="EnsemblPlants"/>
        </authorList>
    </citation>
    <scope>IDENTIFICATION</scope>
    <source>
        <strain evidence="2">SL10</strain>
    </source>
</reference>
<evidence type="ECO:0000313" key="2">
    <source>
        <dbReference type="EnsemblPlants" id="ONIVA03G42390.2"/>
    </source>
</evidence>
<feature type="compositionally biased region" description="Basic and acidic residues" evidence="1">
    <location>
        <begin position="44"/>
        <end position="60"/>
    </location>
</feature>
<dbReference type="PANTHER" id="PTHR34480">
    <property type="entry name" value="OS01G0967800 PROTEIN-RELATED"/>
    <property type="match status" value="1"/>
</dbReference>
<sequence>MPKKPSLSRVASGTRLLFSSWEPESPLDATSGSGKDAPADQQEGDGKRGRQRSPGDEARPKRQRKTKKKNKKQLDLLEREDDPLIQLRSLKDRFKGRLKEGVASARLKCLDTLLNESRDLSQGNESKGNLLKSLIQKAELDLWQVKELETDPTSGASQSKEEASAAASDGQGDDKERGDLQAVEAYGSPPGKEKVDLQAAKDSSPTAGRKGKGKRIIGYEAQQKEINIQDVKTSSQQETRKPKRKKQKKRQRRKMEESTENLSCRSGSSPSSSHDATSTSTIEGEPEQPSFGDLASIAQDHDDKIASDVVDIKQEQESAEDILALLDMMDKDAIQEKFNYYLKQLGFESNEYDFWSETYEPEQLTALHERLAIYRIVGYELSKGRKLGKQDIAKLKEQYNPSILRKEGYFRHYEESLEWYFDLEWCKYSGFQDYQRLVLHDNRRYSGKAVAEVKAFTAPYVSSALEAKRVEKGKEQEKPVEKGKEEEVEFLEWEHYHLNYNTYEDDLAYVRYRARLANETKWIEDYLARDITQAEWRRVKDIASVQALKIARVSGGVKAQAALAGFRDHIWSIQFDFNHYKDFDGVYFEIWKRVAKRKMNFREALLEVYREDMFPVRKNGIKYELDNTQLRFKSMKEKYDAHVACLDESVPEDEVRQLIKEAVIKMKPKPHTYLDYARKKLQISMNIDLITKREEERTLMAEVVDQC</sequence>
<feature type="compositionally biased region" description="Basic residues" evidence="1">
    <location>
        <begin position="61"/>
        <end position="71"/>
    </location>
</feature>
<name>A0A0E0GW93_ORYNI</name>
<dbReference type="Gramene" id="ONIVA03G42390.2">
    <property type="protein sequence ID" value="ONIVA03G42390.2"/>
    <property type="gene ID" value="ONIVA03G42390"/>
</dbReference>
<dbReference type="Proteomes" id="UP000006591">
    <property type="component" value="Chromosome 3"/>
</dbReference>
<feature type="compositionally biased region" description="Low complexity" evidence="1">
    <location>
        <begin position="263"/>
        <end position="281"/>
    </location>
</feature>
<proteinExistence type="predicted"/>
<dbReference type="OMA" id="NLEWCEY"/>
<dbReference type="PANTHER" id="PTHR34480:SF11">
    <property type="entry name" value="OS05G0173500 PROTEIN"/>
    <property type="match status" value="1"/>
</dbReference>
<feature type="compositionally biased region" description="Basic residues" evidence="1">
    <location>
        <begin position="241"/>
        <end position="253"/>
    </location>
</feature>
<evidence type="ECO:0000313" key="3">
    <source>
        <dbReference type="Proteomes" id="UP000006591"/>
    </source>
</evidence>
<feature type="compositionally biased region" description="Polar residues" evidence="1">
    <location>
        <begin position="224"/>
        <end position="237"/>
    </location>
</feature>
<feature type="region of interest" description="Disordered" evidence="1">
    <location>
        <begin position="1"/>
        <end position="82"/>
    </location>
</feature>
<dbReference type="AlphaFoldDB" id="A0A0E0GW93"/>
<feature type="compositionally biased region" description="Low complexity" evidence="1">
    <location>
        <begin position="154"/>
        <end position="168"/>
    </location>
</feature>
<reference evidence="2" key="2">
    <citation type="submission" date="2018-04" db="EMBL/GenBank/DDBJ databases">
        <title>OnivRS2 (Oryza nivara Reference Sequence Version 2).</title>
        <authorList>
            <person name="Zhang J."/>
            <person name="Kudrna D."/>
            <person name="Lee S."/>
            <person name="Talag J."/>
            <person name="Rajasekar S."/>
            <person name="Welchert J."/>
            <person name="Hsing Y.-I."/>
            <person name="Wing R.A."/>
        </authorList>
    </citation>
    <scope>NUCLEOTIDE SEQUENCE [LARGE SCALE GENOMIC DNA]</scope>
    <source>
        <strain evidence="2">SL10</strain>
    </source>
</reference>
<organism evidence="2">
    <name type="scientific">Oryza nivara</name>
    <name type="common">Indian wild rice</name>
    <name type="synonym">Oryza sativa f. spontanea</name>
    <dbReference type="NCBI Taxonomy" id="4536"/>
    <lineage>
        <taxon>Eukaryota</taxon>
        <taxon>Viridiplantae</taxon>
        <taxon>Streptophyta</taxon>
        <taxon>Embryophyta</taxon>
        <taxon>Tracheophyta</taxon>
        <taxon>Spermatophyta</taxon>
        <taxon>Magnoliopsida</taxon>
        <taxon>Liliopsida</taxon>
        <taxon>Poales</taxon>
        <taxon>Poaceae</taxon>
        <taxon>BOP clade</taxon>
        <taxon>Oryzoideae</taxon>
        <taxon>Oryzeae</taxon>
        <taxon>Oryzinae</taxon>
        <taxon>Oryza</taxon>
    </lineage>
</organism>
<keyword evidence="3" id="KW-1185">Reference proteome</keyword>
<accession>A0A0E0GW93</accession>